<comment type="caution">
    <text evidence="2">The sequence shown here is derived from an EMBL/GenBank/DDBJ whole genome shotgun (WGS) entry which is preliminary data.</text>
</comment>
<name>A0ABP3V2S9_9FLAO</name>
<evidence type="ECO:0000256" key="1">
    <source>
        <dbReference type="SAM" id="SignalP"/>
    </source>
</evidence>
<proteinExistence type="predicted"/>
<sequence>MKRIILLFFLVVLLSCGVQKNTVAPKNSVSFFPELNQIRNSEIGVTLTSKEIGFMYDAIEITKAFEIKYDNLLENIEEGQIFINEYSTKNYNLYSNHYNLNYGIAIAKEGNSTLIFTINNSDGIYQTSFSQSGINFIEPNDEIEFNYTKVKAKKKDYFKQEFIYNGRIANSLKFIYREYINDYARPAFSQDIQYDLSESNIIGFQGLRIKIINASNTNIEYMVLDHFAK</sequence>
<dbReference type="Proteomes" id="UP001500736">
    <property type="component" value="Unassembled WGS sequence"/>
</dbReference>
<protein>
    <submittedName>
        <fullName evidence="2">Uncharacterized protein</fullName>
    </submittedName>
</protein>
<keyword evidence="3" id="KW-1185">Reference proteome</keyword>
<dbReference type="PROSITE" id="PS51257">
    <property type="entry name" value="PROKAR_LIPOPROTEIN"/>
    <property type="match status" value="1"/>
</dbReference>
<reference evidence="3" key="1">
    <citation type="journal article" date="2019" name="Int. J. Syst. Evol. Microbiol.">
        <title>The Global Catalogue of Microorganisms (GCM) 10K type strain sequencing project: providing services to taxonomists for standard genome sequencing and annotation.</title>
        <authorList>
            <consortium name="The Broad Institute Genomics Platform"/>
            <consortium name="The Broad Institute Genome Sequencing Center for Infectious Disease"/>
            <person name="Wu L."/>
            <person name="Ma J."/>
        </authorList>
    </citation>
    <scope>NUCLEOTIDE SEQUENCE [LARGE SCALE GENOMIC DNA]</scope>
    <source>
        <strain evidence="3">JCM 15976</strain>
    </source>
</reference>
<evidence type="ECO:0000313" key="2">
    <source>
        <dbReference type="EMBL" id="GAA0745433.1"/>
    </source>
</evidence>
<accession>A0ABP3V2S9</accession>
<dbReference type="RefSeq" id="WP_343798037.1">
    <property type="nucleotide sequence ID" value="NZ_BAAAGF010000003.1"/>
</dbReference>
<gene>
    <name evidence="2" type="ORF">GCM10009431_20510</name>
</gene>
<dbReference type="EMBL" id="BAAAGF010000003">
    <property type="protein sequence ID" value="GAA0745433.1"/>
    <property type="molecule type" value="Genomic_DNA"/>
</dbReference>
<organism evidence="2 3">
    <name type="scientific">Gaetbulibacter jejuensis</name>
    <dbReference type="NCBI Taxonomy" id="584607"/>
    <lineage>
        <taxon>Bacteria</taxon>
        <taxon>Pseudomonadati</taxon>
        <taxon>Bacteroidota</taxon>
        <taxon>Flavobacteriia</taxon>
        <taxon>Flavobacteriales</taxon>
        <taxon>Flavobacteriaceae</taxon>
        <taxon>Gaetbulibacter</taxon>
    </lineage>
</organism>
<feature type="signal peptide" evidence="1">
    <location>
        <begin position="1"/>
        <end position="20"/>
    </location>
</feature>
<evidence type="ECO:0000313" key="3">
    <source>
        <dbReference type="Proteomes" id="UP001500736"/>
    </source>
</evidence>
<feature type="chain" id="PRO_5046452834" evidence="1">
    <location>
        <begin position="21"/>
        <end position="229"/>
    </location>
</feature>
<keyword evidence="1" id="KW-0732">Signal</keyword>